<dbReference type="AlphaFoldDB" id="A0A9J5ZR06"/>
<dbReference type="PANTHER" id="PTHR32166">
    <property type="entry name" value="OSJNBA0013A04.12 PROTEIN"/>
    <property type="match status" value="1"/>
</dbReference>
<name>A0A9J5ZR06_SOLCO</name>
<proteinExistence type="predicted"/>
<sequence length="236" mass="27003">MGSNTKVKCSFCDVTYNGGIFRHKKHLIGGYRDVNVCPNIPDKVKEEIKEYLLKKNEFKIQMNHEASMVNLVDNDEMDDDEVEVNMPMGPPSKHQRMPSSSGSGSSINSTIKCPMNLYFSQKPNEREKMYDAGLPFNCINYTESFGEFIEEVGQYGPGMKPPTYHEQKKNLRTLFMSTEWHESIYSKETLGKEVARHFISPFFWNDVVQALRVGGPLIHVLRMVDGEKKTINGLHL</sequence>
<accession>A0A9J5ZR06</accession>
<dbReference type="Proteomes" id="UP000824120">
    <property type="component" value="Chromosome 3"/>
</dbReference>
<dbReference type="EMBL" id="JACXVP010000003">
    <property type="protein sequence ID" value="KAG5614531.1"/>
    <property type="molecule type" value="Genomic_DNA"/>
</dbReference>
<keyword evidence="2" id="KW-1185">Reference proteome</keyword>
<evidence type="ECO:0000313" key="2">
    <source>
        <dbReference type="Proteomes" id="UP000824120"/>
    </source>
</evidence>
<dbReference type="PANTHER" id="PTHR32166:SF74">
    <property type="entry name" value="OS05G0256350 PROTEIN"/>
    <property type="match status" value="1"/>
</dbReference>
<gene>
    <name evidence="1" type="ORF">H5410_014355</name>
</gene>
<protein>
    <submittedName>
        <fullName evidence="1">Uncharacterized protein</fullName>
    </submittedName>
</protein>
<dbReference type="OrthoDB" id="2442898at2759"/>
<organism evidence="1 2">
    <name type="scientific">Solanum commersonii</name>
    <name type="common">Commerson's wild potato</name>
    <name type="synonym">Commerson's nightshade</name>
    <dbReference type="NCBI Taxonomy" id="4109"/>
    <lineage>
        <taxon>Eukaryota</taxon>
        <taxon>Viridiplantae</taxon>
        <taxon>Streptophyta</taxon>
        <taxon>Embryophyta</taxon>
        <taxon>Tracheophyta</taxon>
        <taxon>Spermatophyta</taxon>
        <taxon>Magnoliopsida</taxon>
        <taxon>eudicotyledons</taxon>
        <taxon>Gunneridae</taxon>
        <taxon>Pentapetalae</taxon>
        <taxon>asterids</taxon>
        <taxon>lamiids</taxon>
        <taxon>Solanales</taxon>
        <taxon>Solanaceae</taxon>
        <taxon>Solanoideae</taxon>
        <taxon>Solaneae</taxon>
        <taxon>Solanum</taxon>
    </lineage>
</organism>
<evidence type="ECO:0000313" key="1">
    <source>
        <dbReference type="EMBL" id="KAG5614531.1"/>
    </source>
</evidence>
<reference evidence="1 2" key="1">
    <citation type="submission" date="2020-09" db="EMBL/GenBank/DDBJ databases">
        <title>De no assembly of potato wild relative species, Solanum commersonii.</title>
        <authorList>
            <person name="Cho K."/>
        </authorList>
    </citation>
    <scope>NUCLEOTIDE SEQUENCE [LARGE SCALE GENOMIC DNA]</scope>
    <source>
        <strain evidence="1">LZ3.2</strain>
        <tissue evidence="1">Leaf</tissue>
    </source>
</reference>
<comment type="caution">
    <text evidence="1">The sequence shown here is derived from an EMBL/GenBank/DDBJ whole genome shotgun (WGS) entry which is preliminary data.</text>
</comment>